<dbReference type="AlphaFoldDB" id="A0A5J4V5F0"/>
<evidence type="ECO:0000313" key="1">
    <source>
        <dbReference type="EMBL" id="KAA6377753.1"/>
    </source>
</evidence>
<gene>
    <name evidence="1" type="ORF">EZS28_026720</name>
</gene>
<dbReference type="Proteomes" id="UP000324800">
    <property type="component" value="Unassembled WGS sequence"/>
</dbReference>
<sequence>MIKQINLGNSTAVPEAGRRMLKQKRHLPPGVGLIAHIKGIVVKNYSNKSQRKEWESINKKWEDLKDIQGPEAELLKYANLQQANQSTHSNIVESACAVTLLLKVAGHNEHKINGKMYEQIMKKSRTAIRKVHKEESIYHLDDLLKILDQQAQIVEQFSEDTLLGCTILAIVAFSELRLEEVMRATAEKDFDNSWSISTSIFKKPI</sequence>
<evidence type="ECO:0000313" key="2">
    <source>
        <dbReference type="Proteomes" id="UP000324800"/>
    </source>
</evidence>
<protein>
    <submittedName>
        <fullName evidence="1">Uncharacterized protein</fullName>
    </submittedName>
</protein>
<reference evidence="1 2" key="1">
    <citation type="submission" date="2019-03" db="EMBL/GenBank/DDBJ databases">
        <title>Single cell metagenomics reveals metabolic interactions within the superorganism composed of flagellate Streblomastix strix and complex community of Bacteroidetes bacteria on its surface.</title>
        <authorList>
            <person name="Treitli S.C."/>
            <person name="Kolisko M."/>
            <person name="Husnik F."/>
            <person name="Keeling P."/>
            <person name="Hampl V."/>
        </authorList>
    </citation>
    <scope>NUCLEOTIDE SEQUENCE [LARGE SCALE GENOMIC DNA]</scope>
    <source>
        <strain evidence="1">ST1C</strain>
    </source>
</reference>
<accession>A0A5J4V5F0</accession>
<proteinExistence type="predicted"/>
<organism evidence="1 2">
    <name type="scientific">Streblomastix strix</name>
    <dbReference type="NCBI Taxonomy" id="222440"/>
    <lineage>
        <taxon>Eukaryota</taxon>
        <taxon>Metamonada</taxon>
        <taxon>Preaxostyla</taxon>
        <taxon>Oxymonadida</taxon>
        <taxon>Streblomastigidae</taxon>
        <taxon>Streblomastix</taxon>
    </lineage>
</organism>
<comment type="caution">
    <text evidence="1">The sequence shown here is derived from an EMBL/GenBank/DDBJ whole genome shotgun (WGS) entry which is preliminary data.</text>
</comment>
<dbReference type="EMBL" id="SNRW01009604">
    <property type="protein sequence ID" value="KAA6377753.1"/>
    <property type="molecule type" value="Genomic_DNA"/>
</dbReference>
<name>A0A5J4V5F0_9EUKA</name>